<feature type="signal peptide" evidence="4">
    <location>
        <begin position="1"/>
        <end position="38"/>
    </location>
</feature>
<dbReference type="RefSeq" id="WP_007859127.1">
    <property type="nucleotide sequence ID" value="NZ_JH376420.1"/>
</dbReference>
<dbReference type="SUPFAM" id="SSF69360">
    <property type="entry name" value="Cell wall binding repeat"/>
    <property type="match status" value="1"/>
</dbReference>
<reference evidence="5 6" key="1">
    <citation type="submission" date="2011-08" db="EMBL/GenBank/DDBJ databases">
        <title>The Genome Sequence of Clostridium citroniae WAL-17108.</title>
        <authorList>
            <consortium name="The Broad Institute Genome Sequencing Platform"/>
            <person name="Earl A."/>
            <person name="Ward D."/>
            <person name="Feldgarden M."/>
            <person name="Gevers D."/>
            <person name="Finegold S.M."/>
            <person name="Summanen P.H."/>
            <person name="Molitoris D.R."/>
            <person name="Vaisanen M.L."/>
            <person name="Daigneault M."/>
            <person name="Allen-Vercoe E."/>
            <person name="Young S.K."/>
            <person name="Zeng Q."/>
            <person name="Gargeya S."/>
            <person name="Fitzgerald M."/>
            <person name="Haas B."/>
            <person name="Abouelleil A."/>
            <person name="Alvarado L."/>
            <person name="Arachchi H.M."/>
            <person name="Berlin A."/>
            <person name="Brown A."/>
            <person name="Chapman S.B."/>
            <person name="Chen Z."/>
            <person name="Dunbar C."/>
            <person name="Freedman E."/>
            <person name="Gearin G."/>
            <person name="Gellesch M."/>
            <person name="Goldberg J."/>
            <person name="Griggs A."/>
            <person name="Gujja S."/>
            <person name="Heiman D."/>
            <person name="Howarth C."/>
            <person name="Larson L."/>
            <person name="Lui A."/>
            <person name="MacDonald P.J.P."/>
            <person name="Montmayeur A."/>
            <person name="Murphy C."/>
            <person name="Neiman D."/>
            <person name="Pearson M."/>
            <person name="Priest M."/>
            <person name="Roberts A."/>
            <person name="Saif S."/>
            <person name="Shea T."/>
            <person name="Shenoy N."/>
            <person name="Sisk P."/>
            <person name="Stolte C."/>
            <person name="Sykes S."/>
            <person name="Wortman J."/>
            <person name="Nusbaum C."/>
            <person name="Birren B."/>
        </authorList>
    </citation>
    <scope>NUCLEOTIDE SEQUENCE [LARGE SCALE GENOMIC DNA]</scope>
    <source>
        <strain evidence="5 6">WAL-17108</strain>
    </source>
</reference>
<dbReference type="eggNOG" id="COG5263">
    <property type="taxonomic scope" value="Bacteria"/>
</dbReference>
<feature type="compositionally biased region" description="Acidic residues" evidence="3">
    <location>
        <begin position="251"/>
        <end position="267"/>
    </location>
</feature>
<dbReference type="HOGENOM" id="CLU_423732_0_0_9"/>
<feature type="region of interest" description="Disordered" evidence="3">
    <location>
        <begin position="38"/>
        <end position="269"/>
    </location>
</feature>
<dbReference type="eggNOG" id="COG1357">
    <property type="taxonomic scope" value="Bacteria"/>
</dbReference>
<gene>
    <name evidence="5" type="ORF">HMPREF9469_00653</name>
</gene>
<dbReference type="InterPro" id="IPR018337">
    <property type="entry name" value="Cell_wall/Cho-bd_repeat"/>
</dbReference>
<sequence>MRKSYSRVRKIKGFGPKAAAYAVTICLAASNAPLTALAQEETGKTEMSKEEGQEETGNRGTGIKDTGDEEAGSEGTGKEEAGSEGTGNEETGNEGAGNQETGNEGAGSEGTGNNGAGSEGAGNEGAGGGETGNEGAGGEETGNNESGNNESGSEGTGSGENGTEGTGNNGTGSGETGTENNGPESGETGTENTENTENGENSSHQDAPDKDKDLDEGNGTDDKNSQDDVKNDDDLIDDQEKNENIPPQDQVDPDQLDPDQMDPDQLDPDLLKPEVVQPQLLMAAALNNVVSQNDIPELIAEDDNGNMKFILERNGFDIGGYNGETYIKSSYSGYRSRILMADSRSSDTLYFSDDLKADKNGLEIYLRAEIIPIDDVSYVRLTYYVENTTDDKEIGFSLGLDADTCVGRDDMAKVQRTDDGILMLGRDYSQEEVNEYVNAFVVKDDDESEAPIDRWWYGYYGNRFSNIFAGDLPEEDLEDMDSGMACSWLDLSLDAGETGKYSVIFGIGDIYDYSDAEMPDTDDGDDGEGHDDTEYWSVDGDKWTFSYGNSYRDQWGYLYYNGNYNWYYFDQDGHMVTGWFTAPDGRKFYLNPSADGKQGAMCTGWNQIDGKWYYFSQEQGAGQGQLLVRTTTPDGYTVNEKGEWIE</sequence>
<feature type="compositionally biased region" description="Gly residues" evidence="3">
    <location>
        <begin position="154"/>
        <end position="175"/>
    </location>
</feature>
<name>G5HDJ1_9FIRM</name>
<feature type="compositionally biased region" description="Low complexity" evidence="3">
    <location>
        <begin position="141"/>
        <end position="153"/>
    </location>
</feature>
<comment type="caution">
    <text evidence="5">The sequence shown here is derived from an EMBL/GenBank/DDBJ whole genome shotgun (WGS) entry which is preliminary data.</text>
</comment>
<feature type="repeat" description="Cell wall-binding" evidence="2">
    <location>
        <begin position="554"/>
        <end position="575"/>
    </location>
</feature>
<dbReference type="EMBL" id="ADLJ01000004">
    <property type="protein sequence ID" value="EHF00475.1"/>
    <property type="molecule type" value="Genomic_DNA"/>
</dbReference>
<dbReference type="PROSITE" id="PS51170">
    <property type="entry name" value="CW"/>
    <property type="match status" value="2"/>
</dbReference>
<dbReference type="Pfam" id="PF19127">
    <property type="entry name" value="Choline_bind_3"/>
    <property type="match status" value="1"/>
</dbReference>
<evidence type="ECO:0000313" key="5">
    <source>
        <dbReference type="EMBL" id="EHF00475.1"/>
    </source>
</evidence>
<evidence type="ECO:0000256" key="1">
    <source>
        <dbReference type="ARBA" id="ARBA00022737"/>
    </source>
</evidence>
<keyword evidence="1" id="KW-0677">Repeat</keyword>
<evidence type="ECO:0000256" key="2">
    <source>
        <dbReference type="PROSITE-ProRule" id="PRU00591"/>
    </source>
</evidence>
<dbReference type="AlphaFoldDB" id="G5HDJ1"/>
<organism evidence="5 6">
    <name type="scientific">[Clostridium] citroniae WAL-17108</name>
    <dbReference type="NCBI Taxonomy" id="742733"/>
    <lineage>
        <taxon>Bacteria</taxon>
        <taxon>Bacillati</taxon>
        <taxon>Bacillota</taxon>
        <taxon>Clostridia</taxon>
        <taxon>Lachnospirales</taxon>
        <taxon>Lachnospiraceae</taxon>
        <taxon>Enterocloster</taxon>
    </lineage>
</organism>
<protein>
    <submittedName>
        <fullName evidence="5">Uncharacterized protein</fullName>
    </submittedName>
</protein>
<feature type="chain" id="PRO_5003478095" evidence="4">
    <location>
        <begin position="39"/>
        <end position="646"/>
    </location>
</feature>
<accession>G5HDJ1</accession>
<feature type="compositionally biased region" description="Low complexity" evidence="3">
    <location>
        <begin position="176"/>
        <end position="202"/>
    </location>
</feature>
<keyword evidence="4" id="KW-0732">Signal</keyword>
<evidence type="ECO:0000256" key="3">
    <source>
        <dbReference type="SAM" id="MobiDB-lite"/>
    </source>
</evidence>
<proteinExistence type="predicted"/>
<dbReference type="Pfam" id="PF01473">
    <property type="entry name" value="Choline_bind_1"/>
    <property type="match status" value="1"/>
</dbReference>
<evidence type="ECO:0000313" key="6">
    <source>
        <dbReference type="Proteomes" id="UP000003763"/>
    </source>
</evidence>
<dbReference type="PATRIC" id="fig|742733.3.peg.685"/>
<dbReference type="Gene3D" id="2.10.270.10">
    <property type="entry name" value="Cholin Binding"/>
    <property type="match status" value="1"/>
</dbReference>
<feature type="compositionally biased region" description="Gly residues" evidence="3">
    <location>
        <begin position="104"/>
        <end position="140"/>
    </location>
</feature>
<evidence type="ECO:0000256" key="4">
    <source>
        <dbReference type="SAM" id="SignalP"/>
    </source>
</evidence>
<dbReference type="Proteomes" id="UP000003763">
    <property type="component" value="Unassembled WGS sequence"/>
</dbReference>
<feature type="compositionally biased region" description="Basic and acidic residues" evidence="3">
    <location>
        <begin position="206"/>
        <end position="243"/>
    </location>
</feature>
<feature type="compositionally biased region" description="Basic and acidic residues" evidence="3">
    <location>
        <begin position="41"/>
        <end position="51"/>
    </location>
</feature>
<feature type="repeat" description="Cell wall-binding" evidence="2">
    <location>
        <begin position="602"/>
        <end position="621"/>
    </location>
</feature>